<gene>
    <name evidence="4" type="ORF">OZSIB_0739</name>
</gene>
<dbReference type="PANTHER" id="PTHR12697">
    <property type="entry name" value="PBS LYASE HEAT-LIKE PROTEIN"/>
    <property type="match status" value="1"/>
</dbReference>
<feature type="transmembrane region" description="Helical" evidence="3">
    <location>
        <begin position="957"/>
        <end position="977"/>
    </location>
</feature>
<reference evidence="4 5" key="1">
    <citation type="submission" date="2018-05" db="EMBL/GenBank/DDBJ databases">
        <title>A metagenomic window into the 2 km-deep terrestrial subsurface aquifer revealed taxonomically and functionally diverse microbial community comprising novel uncultured bacterial lineages.</title>
        <authorList>
            <person name="Kadnikov V.V."/>
            <person name="Mardanov A.V."/>
            <person name="Beletsky A.V."/>
            <person name="Banks D."/>
            <person name="Pimenov N.V."/>
            <person name="Frank Y.A."/>
            <person name="Karnachuk O.V."/>
            <person name="Ravin N.V."/>
        </authorList>
    </citation>
    <scope>NUCLEOTIDE SEQUENCE [LARGE SCALE GENOMIC DNA]</scope>
    <source>
        <strain evidence="4">BY5</strain>
    </source>
</reference>
<sequence>MATASLSTILTQLQSPDENERRQAIVDLVQSGDPQTVQVLTRLAGQDPSVEIRYYARRALASLKNRQPAADEAGGERPLAELFASAEPATRFEGLKRAVQAPSPEGLALVRQGLAREPLPPLKASFLIALGRLGSAEDIPAIAAALEDGDPRIRANAVEALGTIGGEEAIQRIIPLMQDDDNRVKANVIAALKNFGGGALLELLRRMAAEDEVWMRDSALYALSCFESPHALALIGRMAAHDPLERLRDKAYAHLVAVAERGHAIAAEILKRVDAYRARLAEEARRPPESPPVPPEPSVPPSTVSVPEAPPGPAQPPPGPAPAVQAPVPTAPPPPPSPLSDASRDRPVAERREPERPATTASAPPRPVRTTAPEPGGAATPSSSEEASAPARQVLAEKSSPSAPVAGEERLAPPPALLAPPAGAAVLPSAPGPGAGATPADAGLTESLAGLLASPDPGKRQLALLKFAQTKTPADLPVLLAAVGRETEPLLLASLLTLLKDFPSPEVFALVCPYLGHPDDRVRANAAETLAAIDGPAASPYLLNLLEDPNNRVRANTILALAADGVLDPVPAVTAMCQDPREVFRRSGLYVMASLPRAEFLPLLGRLLEDTSARVRTLAFEVVGDYAQANLPGAAALKAKIDERIRQEKGRDRFFENAFDQMFSGLLQTVGSGSPSSSGGKASSAPSSPQKERQALLKLGRKAQQLGLLPTHLRDRLAALEQEVARLQRMVEERQARSAGPGAKPEPGPGSGPGADAAPGTDLAGQVREAAELELLRQEVKRAQQRRDSMLIEAGGQLREQGARLPPEARSRLAAELAEAENSQVLVVPTGEFSVLPPLEAGIPEIFDLTMRIYQKHVVAFSMVTGAVMLAAMLALGGAALVIAFAVAIHPALGGLLMLPLMPLGLYGAMYGYAFWKTILTLMIREYVAGRDAPLGEMARQASALAAPLTWVMGLKYLYLFGFGLVAFMAAIPVGAFEAAAEGLHGKALVRLGILIVFALVFGSRYFPYWLVEPDFVLQGGKPDRDPFVAALGFFAQHRGRIILLYLFSSLMMSLISGTTVELFALLSFLPLGKALVMVAAFCSEVFLMPVVYSNAVVLRLMLERGRATARGAA</sequence>
<comment type="caution">
    <text evidence="4">The sequence shown here is derived from an EMBL/GenBank/DDBJ whole genome shotgun (WGS) entry which is preliminary data.</text>
</comment>
<feature type="compositionally biased region" description="Basic and acidic residues" evidence="2">
    <location>
        <begin position="342"/>
        <end position="356"/>
    </location>
</feature>
<keyword evidence="3" id="KW-0812">Transmembrane</keyword>
<keyword evidence="3" id="KW-1133">Transmembrane helix</keyword>
<dbReference type="GO" id="GO:0016491">
    <property type="term" value="F:oxidoreductase activity"/>
    <property type="evidence" value="ECO:0007669"/>
    <property type="project" value="TreeGrafter"/>
</dbReference>
<feature type="compositionally biased region" description="Low complexity" evidence="2">
    <location>
        <begin position="357"/>
        <end position="391"/>
    </location>
</feature>
<evidence type="ECO:0000256" key="2">
    <source>
        <dbReference type="SAM" id="MobiDB-lite"/>
    </source>
</evidence>
<dbReference type="InterPro" id="IPR011989">
    <property type="entry name" value="ARM-like"/>
</dbReference>
<feature type="compositionally biased region" description="Pro residues" evidence="2">
    <location>
        <begin position="329"/>
        <end position="338"/>
    </location>
</feature>
<keyword evidence="1" id="KW-0175">Coiled coil</keyword>
<accession>A0A367ZTY1</accession>
<dbReference type="InterPro" id="IPR016024">
    <property type="entry name" value="ARM-type_fold"/>
</dbReference>
<dbReference type="AlphaFoldDB" id="A0A367ZTY1"/>
<feature type="compositionally biased region" description="Pro residues" evidence="2">
    <location>
        <begin position="308"/>
        <end position="321"/>
    </location>
</feature>
<dbReference type="SMART" id="SM00567">
    <property type="entry name" value="EZ_HEAT"/>
    <property type="match status" value="6"/>
</dbReference>
<dbReference type="PANTHER" id="PTHR12697:SF5">
    <property type="entry name" value="DEOXYHYPUSINE HYDROXYLASE"/>
    <property type="match status" value="1"/>
</dbReference>
<dbReference type="Pfam" id="PF13646">
    <property type="entry name" value="HEAT_2"/>
    <property type="match status" value="3"/>
</dbReference>
<feature type="transmembrane region" description="Helical" evidence="3">
    <location>
        <begin position="989"/>
        <end position="1008"/>
    </location>
</feature>
<name>A0A367ZTY1_9BACT</name>
<feature type="coiled-coil region" evidence="1">
    <location>
        <begin position="766"/>
        <end position="793"/>
    </location>
</feature>
<evidence type="ECO:0000313" key="4">
    <source>
        <dbReference type="EMBL" id="RCK81605.1"/>
    </source>
</evidence>
<feature type="transmembrane region" description="Helical" evidence="3">
    <location>
        <begin position="896"/>
        <end position="916"/>
    </location>
</feature>
<proteinExistence type="predicted"/>
<feature type="compositionally biased region" description="Pro residues" evidence="2">
    <location>
        <begin position="289"/>
        <end position="300"/>
    </location>
</feature>
<dbReference type="Proteomes" id="UP000252355">
    <property type="component" value="Unassembled WGS sequence"/>
</dbReference>
<dbReference type="SUPFAM" id="SSF48371">
    <property type="entry name" value="ARM repeat"/>
    <property type="match status" value="2"/>
</dbReference>
<feature type="region of interest" description="Disordered" evidence="2">
    <location>
        <begin position="282"/>
        <end position="417"/>
    </location>
</feature>
<feature type="transmembrane region" description="Helical" evidence="3">
    <location>
        <begin position="859"/>
        <end position="889"/>
    </location>
</feature>
<dbReference type="InterPro" id="IPR004155">
    <property type="entry name" value="PBS_lyase_HEAT"/>
</dbReference>
<feature type="region of interest" description="Disordered" evidence="2">
    <location>
        <begin position="669"/>
        <end position="693"/>
    </location>
</feature>
<organism evidence="4 5">
    <name type="scientific">Candidatus Ozemobacter sibiricus</name>
    <dbReference type="NCBI Taxonomy" id="2268124"/>
    <lineage>
        <taxon>Bacteria</taxon>
        <taxon>Candidatus Ozemobacteria</taxon>
        <taxon>Candidatus Ozemobacterales</taxon>
        <taxon>Candidatus Ozemobacteraceae</taxon>
        <taxon>Candidatus Ozemobacter</taxon>
    </lineage>
</organism>
<protein>
    <submittedName>
        <fullName evidence="4">Basic proline-rich protein</fullName>
    </submittedName>
</protein>
<dbReference type="EMBL" id="QOQW01000001">
    <property type="protein sequence ID" value="RCK81605.1"/>
    <property type="molecule type" value="Genomic_DNA"/>
</dbReference>
<evidence type="ECO:0000256" key="3">
    <source>
        <dbReference type="SAM" id="Phobius"/>
    </source>
</evidence>
<keyword evidence="3" id="KW-0472">Membrane</keyword>
<feature type="region of interest" description="Disordered" evidence="2">
    <location>
        <begin position="732"/>
        <end position="761"/>
    </location>
</feature>
<feature type="transmembrane region" description="Helical" evidence="3">
    <location>
        <begin position="1079"/>
        <end position="1103"/>
    </location>
</feature>
<evidence type="ECO:0000256" key="1">
    <source>
        <dbReference type="SAM" id="Coils"/>
    </source>
</evidence>
<feature type="compositionally biased region" description="Low complexity" evidence="2">
    <location>
        <begin position="671"/>
        <end position="689"/>
    </location>
</feature>
<dbReference type="Gene3D" id="1.25.10.10">
    <property type="entry name" value="Leucine-rich Repeat Variant"/>
    <property type="match status" value="3"/>
</dbReference>
<evidence type="ECO:0000313" key="5">
    <source>
        <dbReference type="Proteomes" id="UP000252355"/>
    </source>
</evidence>